<keyword evidence="2" id="KW-1185">Reference proteome</keyword>
<evidence type="ECO:0008006" key="3">
    <source>
        <dbReference type="Google" id="ProtNLM"/>
    </source>
</evidence>
<sequence length="327" mass="36215">MTIYYNPMKCTGCAQEFAFPPLARSYTDLPEAGGRSTIHFSEMLLLPAWCHDCNSASWIERIPSRREFDTAASLRRRANRSGSLGIEDDLLDIEEDDFRWLYHKLSNRKTPPRCLVCASTRFTPIDPNQWQTPIVHDACWDSPIEFQGFPIGSGWHSGRSHVYRFHNAEGDFAWAELWTLNSRMAALYAMLHARRQDPDHATLAAAIDLIINRAIDKALAVLTPLAAAHSAAALGLLGALHYLGQGVQHSGNEAVILLEKAKVLGDACAAHNLASVYATGAPGVAKDIARARQLFAEARAMGGQYERDDFYAQDDFTVANGAFYHPI</sequence>
<dbReference type="RefSeq" id="WP_167235950.1">
    <property type="nucleotide sequence ID" value="NZ_WHJF01000009.1"/>
</dbReference>
<dbReference type="EMBL" id="WHJF01000009">
    <property type="protein sequence ID" value="NHZ61717.1"/>
    <property type="molecule type" value="Genomic_DNA"/>
</dbReference>
<comment type="caution">
    <text evidence="1">The sequence shown here is derived from an EMBL/GenBank/DDBJ whole genome shotgun (WGS) entry which is preliminary data.</text>
</comment>
<dbReference type="Proteomes" id="UP000610594">
    <property type="component" value="Unassembled WGS sequence"/>
</dbReference>
<dbReference type="Gene3D" id="1.25.40.10">
    <property type="entry name" value="Tetratricopeptide repeat domain"/>
    <property type="match status" value="1"/>
</dbReference>
<evidence type="ECO:0000313" key="1">
    <source>
        <dbReference type="EMBL" id="NHZ61717.1"/>
    </source>
</evidence>
<organism evidence="1 2">
    <name type="scientific">Massilia genomosp. 1</name>
    <dbReference type="NCBI Taxonomy" id="2609280"/>
    <lineage>
        <taxon>Bacteria</taxon>
        <taxon>Pseudomonadati</taxon>
        <taxon>Pseudomonadota</taxon>
        <taxon>Betaproteobacteria</taxon>
        <taxon>Burkholderiales</taxon>
        <taxon>Oxalobacteraceae</taxon>
        <taxon>Telluria group</taxon>
        <taxon>Massilia</taxon>
    </lineage>
</organism>
<reference evidence="1 2" key="1">
    <citation type="submission" date="2019-10" db="EMBL/GenBank/DDBJ databases">
        <title>Taxonomy of Antarctic Massilia spp.: description of Massilia rubra sp. nov., Massilia aquatica sp. nov., Massilia mucilaginosa sp. nov., Massilia frigida sp. nov. isolated from streams, lakes and regoliths.</title>
        <authorList>
            <person name="Holochova P."/>
            <person name="Sedlacek I."/>
            <person name="Kralova S."/>
            <person name="Maslanova I."/>
            <person name="Busse H.-J."/>
            <person name="Stankova E."/>
            <person name="Vrbovska V."/>
            <person name="Kovarovic V."/>
            <person name="Bartak M."/>
            <person name="Svec P."/>
            <person name="Pantucek R."/>
        </authorList>
    </citation>
    <scope>NUCLEOTIDE SEQUENCE [LARGE SCALE GENOMIC DNA]</scope>
    <source>
        <strain evidence="1 2">CCM 8694</strain>
    </source>
</reference>
<name>A0ABX0MQU0_9BURK</name>
<dbReference type="InterPro" id="IPR011990">
    <property type="entry name" value="TPR-like_helical_dom_sf"/>
</dbReference>
<proteinExistence type="predicted"/>
<dbReference type="InterPro" id="IPR006597">
    <property type="entry name" value="Sel1-like"/>
</dbReference>
<evidence type="ECO:0000313" key="2">
    <source>
        <dbReference type="Proteomes" id="UP000610594"/>
    </source>
</evidence>
<gene>
    <name evidence="1" type="ORF">F1735_05270</name>
</gene>
<accession>A0ABX0MQU0</accession>
<dbReference type="SMART" id="SM00671">
    <property type="entry name" value="SEL1"/>
    <property type="match status" value="2"/>
</dbReference>
<protein>
    <recommendedName>
        <fullName evidence="3">DUF2225 domain-containing protein</fullName>
    </recommendedName>
</protein>
<dbReference type="SUPFAM" id="SSF81901">
    <property type="entry name" value="HCP-like"/>
    <property type="match status" value="1"/>
</dbReference>